<proteinExistence type="predicted"/>
<sequence>MLDGDVFSSWPGTTEETHGSNYLSVLTLGWCYILSAYLVELRGEGAFMQYTPVKAGCGDCSIQPPPGTNIIDIGKVDDDVARWWAAILAPEEGWQGFVAFKPRNIIAPWSIRQGCENSESFLIKCDSYALSPNTAPLCSRRAFEALTEFAHSHKVGSQFLIALATALTIPMHGNYSSTAHLPATKAISGTRSASPVEAMPPSWSRLFEELPYYLTFELQSRLDDVELLWLIVGAWSSMQFVLDEVLAVHPIESGRDQEILGLMCANRRPSISALWIGAVISGLSPKILRGLRGGSPSLDPNGFAWTGAPQSFMGIPSSGPYTCENPEYMQRQDVWRLLHLPTDEIDDLGFRRRPFTPWAPCGASLVRNCALRVTSHLTCCRHEYQYDRWNWELEDGTVIEDRGFITEHPTFKAEAPCALPAGVRLMAFEEKNIESDQEVSRGATWDIFHRLFINGEYLPVEEIYHNTWIKEIWGNNSDLNPDDPVVDKREIEKSRDQIQDLVNLWLHRLTFQPSYSDDS</sequence>
<comment type="caution">
    <text evidence="1">The sequence shown here is derived from an EMBL/GenBank/DDBJ whole genome shotgun (WGS) entry which is preliminary data.</text>
</comment>
<protein>
    <submittedName>
        <fullName evidence="1">Uncharacterized protein</fullName>
    </submittedName>
</protein>
<evidence type="ECO:0000313" key="1">
    <source>
        <dbReference type="EMBL" id="KAJ5728150.1"/>
    </source>
</evidence>
<name>A0AAD6HP71_9EURO</name>
<evidence type="ECO:0000313" key="2">
    <source>
        <dbReference type="Proteomes" id="UP001215712"/>
    </source>
</evidence>
<dbReference type="Proteomes" id="UP001215712">
    <property type="component" value="Unassembled WGS sequence"/>
</dbReference>
<organism evidence="1 2">
    <name type="scientific">Penicillium malachiteum</name>
    <dbReference type="NCBI Taxonomy" id="1324776"/>
    <lineage>
        <taxon>Eukaryota</taxon>
        <taxon>Fungi</taxon>
        <taxon>Dikarya</taxon>
        <taxon>Ascomycota</taxon>
        <taxon>Pezizomycotina</taxon>
        <taxon>Eurotiomycetes</taxon>
        <taxon>Eurotiomycetidae</taxon>
        <taxon>Eurotiales</taxon>
        <taxon>Aspergillaceae</taxon>
        <taxon>Penicillium</taxon>
    </lineage>
</organism>
<accession>A0AAD6HP71</accession>
<reference evidence="1" key="2">
    <citation type="submission" date="2023-01" db="EMBL/GenBank/DDBJ databases">
        <authorList>
            <person name="Petersen C."/>
        </authorList>
    </citation>
    <scope>NUCLEOTIDE SEQUENCE</scope>
    <source>
        <strain evidence="1">IBT 17514</strain>
    </source>
</reference>
<gene>
    <name evidence="1" type="ORF">N7493_004480</name>
</gene>
<keyword evidence="2" id="KW-1185">Reference proteome</keyword>
<reference evidence="1" key="1">
    <citation type="journal article" date="2023" name="IMA Fungus">
        <title>Comparative genomic study of the Penicillium genus elucidates a diverse pangenome and 15 lateral gene transfer events.</title>
        <authorList>
            <person name="Petersen C."/>
            <person name="Sorensen T."/>
            <person name="Nielsen M.R."/>
            <person name="Sondergaard T.E."/>
            <person name="Sorensen J.L."/>
            <person name="Fitzpatrick D.A."/>
            <person name="Frisvad J.C."/>
            <person name="Nielsen K.L."/>
        </authorList>
    </citation>
    <scope>NUCLEOTIDE SEQUENCE</scope>
    <source>
        <strain evidence="1">IBT 17514</strain>
    </source>
</reference>
<dbReference type="AlphaFoldDB" id="A0AAD6HP71"/>
<dbReference type="EMBL" id="JAQJAN010000005">
    <property type="protein sequence ID" value="KAJ5728150.1"/>
    <property type="molecule type" value="Genomic_DNA"/>
</dbReference>